<reference evidence="3 4" key="1">
    <citation type="submission" date="2024-10" db="EMBL/GenBank/DDBJ databases">
        <title>The Natural Products Discovery Center: Release of the First 8490 Sequenced Strains for Exploring Actinobacteria Biosynthetic Diversity.</title>
        <authorList>
            <person name="Kalkreuter E."/>
            <person name="Kautsar S.A."/>
            <person name="Yang D."/>
            <person name="Bader C.D."/>
            <person name="Teijaro C.N."/>
            <person name="Fluegel L."/>
            <person name="Davis C.M."/>
            <person name="Simpson J.R."/>
            <person name="Lauterbach L."/>
            <person name="Steele A.D."/>
            <person name="Gui C."/>
            <person name="Meng S."/>
            <person name="Li G."/>
            <person name="Viehrig K."/>
            <person name="Ye F."/>
            <person name="Su P."/>
            <person name="Kiefer A.F."/>
            <person name="Nichols A."/>
            <person name="Cepeda A.J."/>
            <person name="Yan W."/>
            <person name="Fan B."/>
            <person name="Jiang Y."/>
            <person name="Adhikari A."/>
            <person name="Zheng C.-J."/>
            <person name="Schuster L."/>
            <person name="Cowan T.M."/>
            <person name="Smanski M.J."/>
            <person name="Chevrette M.G."/>
            <person name="De Carvalho L.P.S."/>
            <person name="Shen B."/>
        </authorList>
    </citation>
    <scope>NUCLEOTIDE SEQUENCE [LARGE SCALE GENOMIC DNA]</scope>
    <source>
        <strain evidence="3 4">NPDC019377</strain>
    </source>
</reference>
<accession>A0ABW7VZD9</accession>
<proteinExistence type="predicted"/>
<dbReference type="Pfam" id="PF24092">
    <property type="entry name" value="DUF7373_C"/>
    <property type="match status" value="1"/>
</dbReference>
<dbReference type="InterPro" id="IPR055797">
    <property type="entry name" value="DUF7373"/>
</dbReference>
<dbReference type="RefSeq" id="WP_397062356.1">
    <property type="nucleotide sequence ID" value="NZ_JBIRYL010000002.1"/>
</dbReference>
<comment type="caution">
    <text evidence="3">The sequence shown here is derived from an EMBL/GenBank/DDBJ whole genome shotgun (WGS) entry which is preliminary data.</text>
</comment>
<evidence type="ECO:0000313" key="3">
    <source>
        <dbReference type="EMBL" id="MFI2231040.1"/>
    </source>
</evidence>
<dbReference type="EMBL" id="JBIRYL010000002">
    <property type="protein sequence ID" value="MFI2231040.1"/>
    <property type="molecule type" value="Genomic_DNA"/>
</dbReference>
<name>A0ABW7VZD9_9NOCA</name>
<feature type="domain" description="DUF7373" evidence="1">
    <location>
        <begin position="74"/>
        <end position="271"/>
    </location>
</feature>
<organism evidence="3 4">
    <name type="scientific">Nocardia testacea</name>
    <dbReference type="NCBI Taxonomy" id="248551"/>
    <lineage>
        <taxon>Bacteria</taxon>
        <taxon>Bacillati</taxon>
        <taxon>Actinomycetota</taxon>
        <taxon>Actinomycetes</taxon>
        <taxon>Mycobacteriales</taxon>
        <taxon>Nocardiaceae</taxon>
        <taxon>Nocardia</taxon>
    </lineage>
</organism>
<dbReference type="InterPro" id="IPR056463">
    <property type="entry name" value="DUF7373_C"/>
</dbReference>
<protein>
    <submittedName>
        <fullName evidence="3">Uncharacterized protein</fullName>
    </submittedName>
</protein>
<evidence type="ECO:0000259" key="1">
    <source>
        <dbReference type="Pfam" id="PF24088"/>
    </source>
</evidence>
<dbReference type="Proteomes" id="UP001611494">
    <property type="component" value="Unassembled WGS sequence"/>
</dbReference>
<evidence type="ECO:0000313" key="4">
    <source>
        <dbReference type="Proteomes" id="UP001611494"/>
    </source>
</evidence>
<dbReference type="Pfam" id="PF24088">
    <property type="entry name" value="DUF7373"/>
    <property type="match status" value="1"/>
</dbReference>
<gene>
    <name evidence="3" type="ORF">ACH49Z_14440</name>
</gene>
<keyword evidence="4" id="KW-1185">Reference proteome</keyword>
<feature type="domain" description="DUF7373" evidence="2">
    <location>
        <begin position="328"/>
        <end position="427"/>
    </location>
</feature>
<sequence length="430" mass="45760">MRHCEGPVRRPGVATRVAARFARPGRRGSRLSISLSVLLSVIGCTVTGHPVPDFPDPAALDTGAYVTEPLTEPEVDDEAYGRVVESVRMAESAVRPVEVDAALEHGFGAGIVPLPTPTKAAALLADPVAGVLRRHGMLAGVAVNGSDNDLRVQPRPGADRFLVITLFRFPDQDAAQRAAREIDGEDAAVSRENIGVTIPGYPAAHAHRRPSVPTMAATVAHGSFVVSLLAGHDTPDLGALTSLVSGAFDRQLPRLDEFAPTPRAELARLPLDRTGMLGLMVPQAPGRWPPPAVTLSDTDTVAGWEHLQASGVVFGPRGGSQFLNRGKEASPELVAVNGYNILVRHHDSASARAAYARAVAKQSANSTVRSEQVATDLPDIHCRRVLGDTGWANTFCWVVYGRYEAVVFGRVADDVRHKAFAQLGLLLRNG</sequence>
<evidence type="ECO:0000259" key="2">
    <source>
        <dbReference type="Pfam" id="PF24092"/>
    </source>
</evidence>